<dbReference type="InterPro" id="IPR001303">
    <property type="entry name" value="Aldolase_II/adducin_N"/>
</dbReference>
<reference evidence="4 5" key="1">
    <citation type="journal article" date="2010" name="Proc. Natl. Acad. Sci. U.S.A.">
        <title>A Nitrospira metagenome illuminates the physiology and evolution of globally important nitrite-oxidizing bacteria.</title>
        <authorList>
            <person name="Lucker S."/>
            <person name="Wagner M."/>
            <person name="Maixner F."/>
            <person name="Pelletier E."/>
            <person name="Koch H."/>
            <person name="Vacherie B."/>
            <person name="Rattei T."/>
            <person name="Sinninghe Damste J."/>
            <person name="Spieck E."/>
            <person name="Le Paslier D."/>
            <person name="Daims H."/>
        </authorList>
    </citation>
    <scope>NUCLEOTIDE SEQUENCE [LARGE SCALE GENOMIC DNA]</scope>
</reference>
<dbReference type="InterPro" id="IPR050197">
    <property type="entry name" value="Aldolase_class_II_sugar_metab"/>
</dbReference>
<organism evidence="4 5">
    <name type="scientific">Nitrospira defluvii</name>
    <dbReference type="NCBI Taxonomy" id="330214"/>
    <lineage>
        <taxon>Bacteria</taxon>
        <taxon>Pseudomonadati</taxon>
        <taxon>Nitrospirota</taxon>
        <taxon>Nitrospiria</taxon>
        <taxon>Nitrospirales</taxon>
        <taxon>Nitrospiraceae</taxon>
        <taxon>Nitrospira</taxon>
    </lineage>
</organism>
<dbReference type="SMART" id="SM01007">
    <property type="entry name" value="Aldolase_II"/>
    <property type="match status" value="1"/>
</dbReference>
<protein>
    <submittedName>
        <fullName evidence="4">Putative Aldolase, class II</fullName>
    </submittedName>
</protein>
<evidence type="ECO:0000256" key="2">
    <source>
        <dbReference type="ARBA" id="ARBA00023239"/>
    </source>
</evidence>
<keyword evidence="2" id="KW-0456">Lyase</keyword>
<proteinExistence type="predicted"/>
<feature type="domain" description="Class II aldolase/adducin N-terminal" evidence="3">
    <location>
        <begin position="3"/>
        <end position="197"/>
    </location>
</feature>
<dbReference type="AlphaFoldDB" id="D8PBW9"/>
<evidence type="ECO:0000313" key="4">
    <source>
        <dbReference type="EMBL" id="CBK40728.1"/>
    </source>
</evidence>
<dbReference type="PANTHER" id="PTHR22789:SF0">
    <property type="entry name" value="3-OXO-TETRONATE 4-PHOSPHATE DECARBOXYLASE-RELATED"/>
    <property type="match status" value="1"/>
</dbReference>
<dbReference type="GO" id="GO:0019323">
    <property type="term" value="P:pentose catabolic process"/>
    <property type="evidence" value="ECO:0007669"/>
    <property type="project" value="TreeGrafter"/>
</dbReference>
<dbReference type="Proteomes" id="UP000001660">
    <property type="component" value="Chromosome"/>
</dbReference>
<dbReference type="GO" id="GO:0046872">
    <property type="term" value="F:metal ion binding"/>
    <property type="evidence" value="ECO:0007669"/>
    <property type="project" value="UniProtKB-KW"/>
</dbReference>
<dbReference type="HOGENOM" id="CLU_006033_3_1_0"/>
<dbReference type="GO" id="GO:0016832">
    <property type="term" value="F:aldehyde-lyase activity"/>
    <property type="evidence" value="ECO:0007669"/>
    <property type="project" value="TreeGrafter"/>
</dbReference>
<dbReference type="STRING" id="330214.NIDE0966"/>
<keyword evidence="1" id="KW-0479">Metal-binding</keyword>
<gene>
    <name evidence="4" type="ORF">NIDE0966</name>
</gene>
<dbReference type="Gene3D" id="3.40.225.10">
    <property type="entry name" value="Class II aldolase/adducin N-terminal domain"/>
    <property type="match status" value="1"/>
</dbReference>
<dbReference type="InterPro" id="IPR036409">
    <property type="entry name" value="Aldolase_II/adducin_N_sf"/>
</dbReference>
<dbReference type="PANTHER" id="PTHR22789">
    <property type="entry name" value="FUCULOSE PHOSPHATE ALDOLASE"/>
    <property type="match status" value="1"/>
</dbReference>
<evidence type="ECO:0000313" key="5">
    <source>
        <dbReference type="Proteomes" id="UP000001660"/>
    </source>
</evidence>
<dbReference type="SUPFAM" id="SSF53639">
    <property type="entry name" value="AraD/HMP-PK domain-like"/>
    <property type="match status" value="1"/>
</dbReference>
<evidence type="ECO:0000256" key="1">
    <source>
        <dbReference type="ARBA" id="ARBA00022723"/>
    </source>
</evidence>
<dbReference type="EMBL" id="FP929003">
    <property type="protein sequence ID" value="CBK40728.1"/>
    <property type="molecule type" value="Genomic_DNA"/>
</dbReference>
<keyword evidence="5" id="KW-1185">Reference proteome</keyword>
<dbReference type="Pfam" id="PF00596">
    <property type="entry name" value="Aldolase_II"/>
    <property type="match status" value="1"/>
</dbReference>
<dbReference type="KEGG" id="nde:NIDE0966"/>
<dbReference type="OrthoDB" id="9781197at2"/>
<name>D8PBW9_9BACT</name>
<accession>D8PBW9</accession>
<sequence>MLTAIGDVMRRVYERGWITTRDGNISMRKRAGKYLYITPSGWRKTIVHPEHIVRLEVLTDPVTGQLVPKVRDGQQPSGELWMHWNLQRDTKKTRTVVHVHATHIVAAIYAGIDLQAMSAEFPEISRYTRVGRTVPALPALSRDLADVTAECLGLKKDGTLEFDIVGQMNHGVCAVATDPWAAYEHIERLDHICEIVLKSGVVSKPLGKQSSQ</sequence>
<dbReference type="eggNOG" id="COG0235">
    <property type="taxonomic scope" value="Bacteria"/>
</dbReference>
<dbReference type="GO" id="GO:0005829">
    <property type="term" value="C:cytosol"/>
    <property type="evidence" value="ECO:0007669"/>
    <property type="project" value="TreeGrafter"/>
</dbReference>
<evidence type="ECO:0000259" key="3">
    <source>
        <dbReference type="SMART" id="SM01007"/>
    </source>
</evidence>